<gene>
    <name evidence="1" type="ORF">LAESUDRAFT_732689</name>
</gene>
<name>A0A165B0L6_9APHY</name>
<dbReference type="STRING" id="1314785.A0A165B0L6"/>
<dbReference type="OrthoDB" id="3240925at2759"/>
<dbReference type="Proteomes" id="UP000076871">
    <property type="component" value="Unassembled WGS sequence"/>
</dbReference>
<protein>
    <submittedName>
        <fullName evidence="1">Uncharacterized protein</fullName>
    </submittedName>
</protein>
<keyword evidence="2" id="KW-1185">Reference proteome</keyword>
<sequence length="211" mass="22806">MTLTARPAIKRRRLAGDQYPCTVNAVHEHTLHASPSEEVALISNAKSVMCASCHRGAYGKMSTLVQCARCKAPTCMICSRTCTACYPSIPPTPALTRSSTPSASPLPSPKRTALALNTSAANANLTVAPCSVFSSGQRRKLPALEMEEDWKPYPGCEDKSVKDESLSGCGRTVCRDCCYEDPHSGTTTCYDCYGHLQRTSVQAYDHTLNSH</sequence>
<dbReference type="EMBL" id="KV427701">
    <property type="protein sequence ID" value="KZT00004.1"/>
    <property type="molecule type" value="Genomic_DNA"/>
</dbReference>
<organism evidence="1 2">
    <name type="scientific">Laetiporus sulphureus 93-53</name>
    <dbReference type="NCBI Taxonomy" id="1314785"/>
    <lineage>
        <taxon>Eukaryota</taxon>
        <taxon>Fungi</taxon>
        <taxon>Dikarya</taxon>
        <taxon>Basidiomycota</taxon>
        <taxon>Agaricomycotina</taxon>
        <taxon>Agaricomycetes</taxon>
        <taxon>Polyporales</taxon>
        <taxon>Laetiporus</taxon>
    </lineage>
</organism>
<evidence type="ECO:0000313" key="1">
    <source>
        <dbReference type="EMBL" id="KZT00004.1"/>
    </source>
</evidence>
<dbReference type="GeneID" id="63827315"/>
<dbReference type="RefSeq" id="XP_040757744.1">
    <property type="nucleotide sequence ID" value="XM_040910286.1"/>
</dbReference>
<accession>A0A165B0L6</accession>
<evidence type="ECO:0000313" key="2">
    <source>
        <dbReference type="Proteomes" id="UP000076871"/>
    </source>
</evidence>
<proteinExistence type="predicted"/>
<dbReference type="AlphaFoldDB" id="A0A165B0L6"/>
<dbReference type="InParanoid" id="A0A165B0L6"/>
<reference evidence="1 2" key="1">
    <citation type="journal article" date="2016" name="Mol. Biol. Evol.">
        <title>Comparative Genomics of Early-Diverging Mushroom-Forming Fungi Provides Insights into the Origins of Lignocellulose Decay Capabilities.</title>
        <authorList>
            <person name="Nagy L.G."/>
            <person name="Riley R."/>
            <person name="Tritt A."/>
            <person name="Adam C."/>
            <person name="Daum C."/>
            <person name="Floudas D."/>
            <person name="Sun H."/>
            <person name="Yadav J.S."/>
            <person name="Pangilinan J."/>
            <person name="Larsson K.H."/>
            <person name="Matsuura K."/>
            <person name="Barry K."/>
            <person name="Labutti K."/>
            <person name="Kuo R."/>
            <person name="Ohm R.A."/>
            <person name="Bhattacharya S.S."/>
            <person name="Shirouzu T."/>
            <person name="Yoshinaga Y."/>
            <person name="Martin F.M."/>
            <person name="Grigoriev I.V."/>
            <person name="Hibbett D.S."/>
        </authorList>
    </citation>
    <scope>NUCLEOTIDE SEQUENCE [LARGE SCALE GENOMIC DNA]</scope>
    <source>
        <strain evidence="1 2">93-53</strain>
    </source>
</reference>